<dbReference type="Pfam" id="PF00090">
    <property type="entry name" value="TSP_1"/>
    <property type="match status" value="4"/>
</dbReference>
<gene>
    <name evidence="9" type="primary">CFP</name>
</gene>
<evidence type="ECO:0000256" key="1">
    <source>
        <dbReference type="ARBA" id="ARBA00004613"/>
    </source>
</evidence>
<dbReference type="InterPro" id="IPR036383">
    <property type="entry name" value="TSP1_rpt_sf"/>
</dbReference>
<dbReference type="InterPro" id="IPR049536">
    <property type="entry name" value="CFP_TSR-0"/>
</dbReference>
<dbReference type="Pfam" id="PF22195">
    <property type="entry name" value="TSP1_CFP_C"/>
    <property type="match status" value="1"/>
</dbReference>
<dbReference type="GeneID" id="110081196"/>
<protein>
    <submittedName>
        <fullName evidence="9">Properdin</fullName>
    </submittedName>
</protein>
<feature type="signal peptide" evidence="7">
    <location>
        <begin position="1"/>
        <end position="26"/>
    </location>
</feature>
<evidence type="ECO:0000256" key="2">
    <source>
        <dbReference type="ARBA" id="ARBA00022525"/>
    </source>
</evidence>
<name>A0A6J0U262_9SAUR</name>
<accession>A0A6J0U262</accession>
<dbReference type="RefSeq" id="XP_020653385.2">
    <property type="nucleotide sequence ID" value="XM_020797726.2"/>
</dbReference>
<dbReference type="Gene3D" id="2.20.100.10">
    <property type="entry name" value="Thrombospondin type-1 (TSP1) repeat"/>
    <property type="match status" value="6"/>
</dbReference>
<dbReference type="Pfam" id="PF18487">
    <property type="entry name" value="TSR"/>
    <property type="match status" value="1"/>
</dbReference>
<dbReference type="InParanoid" id="A0A6J0U262"/>
<organism evidence="8 9">
    <name type="scientific">Pogona vitticeps</name>
    <name type="common">central bearded dragon</name>
    <dbReference type="NCBI Taxonomy" id="103695"/>
    <lineage>
        <taxon>Eukaryota</taxon>
        <taxon>Metazoa</taxon>
        <taxon>Chordata</taxon>
        <taxon>Craniata</taxon>
        <taxon>Vertebrata</taxon>
        <taxon>Euteleostomi</taxon>
        <taxon>Lepidosauria</taxon>
        <taxon>Squamata</taxon>
        <taxon>Bifurcata</taxon>
        <taxon>Unidentata</taxon>
        <taxon>Episquamata</taxon>
        <taxon>Toxicofera</taxon>
        <taxon>Iguania</taxon>
        <taxon>Acrodonta</taxon>
        <taxon>Agamidae</taxon>
        <taxon>Amphibolurinae</taxon>
        <taxon>Pogona</taxon>
    </lineage>
</organism>
<dbReference type="SUPFAM" id="SSF82895">
    <property type="entry name" value="TSP-1 type 1 repeat"/>
    <property type="match status" value="6"/>
</dbReference>
<comment type="subcellular location">
    <subcellularLocation>
        <location evidence="1">Secreted</location>
    </subcellularLocation>
</comment>
<dbReference type="PROSITE" id="PS50092">
    <property type="entry name" value="TSP1"/>
    <property type="match status" value="6"/>
</dbReference>
<reference evidence="8" key="1">
    <citation type="submission" date="2025-05" db="UniProtKB">
        <authorList>
            <consortium name="RefSeq"/>
        </authorList>
    </citation>
    <scope>NUCLEOTIDE SEQUENCE [LARGE SCALE GENOMIC DNA]</scope>
</reference>
<dbReference type="PANTHER" id="PTHR22906:SF43">
    <property type="entry name" value="PROPERDIN"/>
    <property type="match status" value="1"/>
</dbReference>
<dbReference type="KEGG" id="pvt:110081196"/>
<evidence type="ECO:0000256" key="7">
    <source>
        <dbReference type="SAM" id="SignalP"/>
    </source>
</evidence>
<reference evidence="9" key="2">
    <citation type="submission" date="2025-08" db="UniProtKB">
        <authorList>
            <consortium name="RefSeq"/>
        </authorList>
    </citation>
    <scope>IDENTIFICATION</scope>
</reference>
<dbReference type="SMART" id="SM00209">
    <property type="entry name" value="TSP1"/>
    <property type="match status" value="5"/>
</dbReference>
<dbReference type="Proteomes" id="UP001652642">
    <property type="component" value="Chromosome 2"/>
</dbReference>
<keyword evidence="5" id="KW-1015">Disulfide bond</keyword>
<dbReference type="OrthoDB" id="446173at2759"/>
<evidence type="ECO:0000313" key="8">
    <source>
        <dbReference type="Proteomes" id="UP001652642"/>
    </source>
</evidence>
<dbReference type="PRINTS" id="PR01705">
    <property type="entry name" value="TSP1REPEAT"/>
</dbReference>
<dbReference type="CTD" id="5199"/>
<evidence type="ECO:0000256" key="3">
    <source>
        <dbReference type="ARBA" id="ARBA00022729"/>
    </source>
</evidence>
<keyword evidence="3 7" id="KW-0732">Signal</keyword>
<keyword evidence="2" id="KW-0964">Secreted</keyword>
<evidence type="ECO:0000256" key="5">
    <source>
        <dbReference type="ARBA" id="ARBA00023157"/>
    </source>
</evidence>
<keyword evidence="4" id="KW-0677">Repeat</keyword>
<dbReference type="InterPro" id="IPR054019">
    <property type="entry name" value="CFP_TSR_C"/>
</dbReference>
<evidence type="ECO:0000256" key="4">
    <source>
        <dbReference type="ARBA" id="ARBA00022737"/>
    </source>
</evidence>
<dbReference type="PANTHER" id="PTHR22906">
    <property type="entry name" value="PROPERDIN"/>
    <property type="match status" value="1"/>
</dbReference>
<feature type="chain" id="PRO_5046925319" evidence="7">
    <location>
        <begin position="27"/>
        <end position="462"/>
    </location>
</feature>
<dbReference type="InterPro" id="IPR000884">
    <property type="entry name" value="TSP1_rpt"/>
</dbReference>
<keyword evidence="8" id="KW-1185">Reference proteome</keyword>
<evidence type="ECO:0000313" key="9">
    <source>
        <dbReference type="RefSeq" id="XP_020653385.2"/>
    </source>
</evidence>
<feature type="region of interest" description="Disordered" evidence="6">
    <location>
        <begin position="209"/>
        <end position="236"/>
    </location>
</feature>
<evidence type="ECO:0000256" key="6">
    <source>
        <dbReference type="SAM" id="MobiDB-lite"/>
    </source>
</evidence>
<proteinExistence type="predicted"/>
<dbReference type="InterPro" id="IPR052065">
    <property type="entry name" value="Compl_asym_regulator"/>
</dbReference>
<dbReference type="AlphaFoldDB" id="A0A6J0U262"/>
<sequence length="462" mass="51188">MAVPWANLFPFLLVVFWCSGHLETLAEDVLCYEKFDDTTGTCSDLLGGGVRLEDCCLNRQYGFRQAVGGQCRACRAAKWSEWSPWSPCSVSCTEGVQRRSRMCQGVNEGDCVEGKREWEMRSCLLQDCCPVPGGWSAWSAWSHCSVTCLKGVQTRKRTCTSPAPVCGGTCEGNGEERQPCDTRQICPTHGNWGNWGNWESCPATCTLEGSGQKPQKRRRRLCNNPSPSTAPPGNHCQGSDLDHQECVGLPYCPQNGNWGSWKVTSPCSVTCGVGRVVEKRQCDNPAPKHGGMKCQGEDVRHRPCVTGQPCPVDGRWLAWSNWGKCEWLGLGTGIHCQEIPGLQSRRRRCVGKAHNGKSCDGKISESRTCYNIEFCSLPGSWSNWSPWSLCEPPCGPNPVKTRQRDCKPQYPNYPMMVEGENGVMQDVHFWGRPLPSCEKLQGQSLKVEERAPCLNVPPCEEG</sequence>